<accession>A0A7C2AKS8</accession>
<dbReference type="AlphaFoldDB" id="A0A7C2AKS8"/>
<dbReference type="PANTHER" id="PTHR45947">
    <property type="entry name" value="SULFOQUINOVOSYL TRANSFERASE SQD2"/>
    <property type="match status" value="1"/>
</dbReference>
<name>A0A7C2AKS8_DESA2</name>
<dbReference type="CDD" id="cd03801">
    <property type="entry name" value="GT4_PimA-like"/>
    <property type="match status" value="1"/>
</dbReference>
<reference evidence="3" key="1">
    <citation type="journal article" date="2020" name="mSystems">
        <title>Genome- and Community-Level Interaction Insights into Carbon Utilization and Element Cycling Functions of Hydrothermarchaeota in Hydrothermal Sediment.</title>
        <authorList>
            <person name="Zhou Z."/>
            <person name="Liu Y."/>
            <person name="Xu W."/>
            <person name="Pan J."/>
            <person name="Luo Z.H."/>
            <person name="Li M."/>
        </authorList>
    </citation>
    <scope>NUCLEOTIDE SEQUENCE [LARGE SCALE GENOMIC DNA]</scope>
    <source>
        <strain evidence="3">HyVt-389</strain>
    </source>
</reference>
<dbReference type="Pfam" id="PF13439">
    <property type="entry name" value="Glyco_transf_4"/>
    <property type="match status" value="1"/>
</dbReference>
<dbReference type="InterPro" id="IPR028098">
    <property type="entry name" value="Glyco_trans_4-like_N"/>
</dbReference>
<dbReference type="InterPro" id="IPR050194">
    <property type="entry name" value="Glycosyltransferase_grp1"/>
</dbReference>
<dbReference type="GO" id="GO:0016757">
    <property type="term" value="F:glycosyltransferase activity"/>
    <property type="evidence" value="ECO:0007669"/>
    <property type="project" value="InterPro"/>
</dbReference>
<dbReference type="Gene3D" id="3.40.50.2000">
    <property type="entry name" value="Glycogen Phosphorylase B"/>
    <property type="match status" value="2"/>
</dbReference>
<dbReference type="PANTHER" id="PTHR45947:SF3">
    <property type="entry name" value="SULFOQUINOVOSYL TRANSFERASE SQD2"/>
    <property type="match status" value="1"/>
</dbReference>
<dbReference type="EMBL" id="DRIH01000059">
    <property type="protein sequence ID" value="HEC67556.1"/>
    <property type="molecule type" value="Genomic_DNA"/>
</dbReference>
<dbReference type="Pfam" id="PF00534">
    <property type="entry name" value="Glycos_transf_1"/>
    <property type="match status" value="1"/>
</dbReference>
<proteinExistence type="predicted"/>
<evidence type="ECO:0000313" key="3">
    <source>
        <dbReference type="EMBL" id="HEC67556.1"/>
    </source>
</evidence>
<dbReference type="InterPro" id="IPR001296">
    <property type="entry name" value="Glyco_trans_1"/>
</dbReference>
<evidence type="ECO:0000259" key="2">
    <source>
        <dbReference type="Pfam" id="PF13439"/>
    </source>
</evidence>
<protein>
    <submittedName>
        <fullName evidence="3">Glycosyltransferase family 1 protein</fullName>
    </submittedName>
</protein>
<evidence type="ECO:0000259" key="1">
    <source>
        <dbReference type="Pfam" id="PF00534"/>
    </source>
</evidence>
<feature type="domain" description="Glycosyl transferase family 1" evidence="1">
    <location>
        <begin position="225"/>
        <end position="379"/>
    </location>
</feature>
<organism evidence="3">
    <name type="scientific">Desulfofervidus auxilii</name>
    <dbReference type="NCBI Taxonomy" id="1621989"/>
    <lineage>
        <taxon>Bacteria</taxon>
        <taxon>Pseudomonadati</taxon>
        <taxon>Thermodesulfobacteriota</taxon>
        <taxon>Candidatus Desulfofervidia</taxon>
        <taxon>Candidatus Desulfofervidales</taxon>
        <taxon>Candidatus Desulfofervidaceae</taxon>
        <taxon>Candidatus Desulfofervidus</taxon>
    </lineage>
</organism>
<feature type="domain" description="Glycosyltransferase subfamily 4-like N-terminal" evidence="2">
    <location>
        <begin position="160"/>
        <end position="220"/>
    </location>
</feature>
<gene>
    <name evidence="3" type="ORF">ENI35_01890</name>
</gene>
<comment type="caution">
    <text evidence="3">The sequence shown here is derived from an EMBL/GenBank/DDBJ whole genome shotgun (WGS) entry which is preliminary data.</text>
</comment>
<sequence>MMRWTFTLRNTKQREGHIEIMQKKDKRIAILTSTRAHMFDLFQSLRDLGCDVKLLCGIPQWKLDPDLKPGAMTRPWFVTMLAGFSRYRLKIPFRMKWEYLARKDLSTWAARHLSNTQILDALAGWGLEAGQEIQRQGGIYVCNRGSSHILFQKQILEEEHTKWGAPLSKGFPAWGVEREIAEYETANAVVVPSTFCKKTFIEYGVPEEKVFVCPYGVDLKLFHPVPKEDTRFRVIFVGSFSIRKGIGYLFEAMRPLVKKGLVDLWLVGGPSPEAKEILAQNADIFINKGFHPRRELKWFYSQADVLVLPSVEEGLSLVQAQAMACGLPIIATENTGARDLFTDGVEGFIVPIRDPVAIREKVEWMLNHPKERKEMGRNAVQLVKGLHGWTDYAKKVLNMYSHLSSNGPA</sequence>
<dbReference type="SUPFAM" id="SSF53756">
    <property type="entry name" value="UDP-Glycosyltransferase/glycogen phosphorylase"/>
    <property type="match status" value="1"/>
</dbReference>
<dbReference type="Proteomes" id="UP000885738">
    <property type="component" value="Unassembled WGS sequence"/>
</dbReference>